<accession>A0A067REB7</accession>
<dbReference type="Proteomes" id="UP000027135">
    <property type="component" value="Unassembled WGS sequence"/>
</dbReference>
<sequence>MTEENLWCRVARSSPLFELLHEHLADHYVIFILEDSTEHNCYAIGFSLDLHSFIISVVNNSSLVTLFTSLLEIKIFLKD</sequence>
<dbReference type="InParanoid" id="A0A067REB7"/>
<reference evidence="1 2" key="1">
    <citation type="journal article" date="2014" name="Nat. Commun.">
        <title>Molecular traces of alternative social organization in a termite genome.</title>
        <authorList>
            <person name="Terrapon N."/>
            <person name="Li C."/>
            <person name="Robertson H.M."/>
            <person name="Ji L."/>
            <person name="Meng X."/>
            <person name="Booth W."/>
            <person name="Chen Z."/>
            <person name="Childers C.P."/>
            <person name="Glastad K.M."/>
            <person name="Gokhale K."/>
            <person name="Gowin J."/>
            <person name="Gronenberg W."/>
            <person name="Hermansen R.A."/>
            <person name="Hu H."/>
            <person name="Hunt B.G."/>
            <person name="Huylmans A.K."/>
            <person name="Khalil S.M."/>
            <person name="Mitchell R.D."/>
            <person name="Munoz-Torres M.C."/>
            <person name="Mustard J.A."/>
            <person name="Pan H."/>
            <person name="Reese J.T."/>
            <person name="Scharf M.E."/>
            <person name="Sun F."/>
            <person name="Vogel H."/>
            <person name="Xiao J."/>
            <person name="Yang W."/>
            <person name="Yang Z."/>
            <person name="Yang Z."/>
            <person name="Zhou J."/>
            <person name="Zhu J."/>
            <person name="Brent C.S."/>
            <person name="Elsik C.G."/>
            <person name="Goodisman M.A."/>
            <person name="Liberles D.A."/>
            <person name="Roe R.M."/>
            <person name="Vargo E.L."/>
            <person name="Vilcinskas A."/>
            <person name="Wang J."/>
            <person name="Bornberg-Bauer E."/>
            <person name="Korb J."/>
            <person name="Zhang G."/>
            <person name="Liebig J."/>
        </authorList>
    </citation>
    <scope>NUCLEOTIDE SEQUENCE [LARGE SCALE GENOMIC DNA]</scope>
    <source>
        <tissue evidence="1">Whole organism</tissue>
    </source>
</reference>
<proteinExistence type="predicted"/>
<keyword evidence="2" id="KW-1185">Reference proteome</keyword>
<dbReference type="EMBL" id="KK852521">
    <property type="protein sequence ID" value="KDR22102.1"/>
    <property type="molecule type" value="Genomic_DNA"/>
</dbReference>
<gene>
    <name evidence="1" type="ORF">L798_02065</name>
</gene>
<evidence type="ECO:0000313" key="1">
    <source>
        <dbReference type="EMBL" id="KDR22102.1"/>
    </source>
</evidence>
<name>A0A067REB7_ZOONE</name>
<protein>
    <submittedName>
        <fullName evidence="1">Uncharacterized protein</fullName>
    </submittedName>
</protein>
<organism evidence="1 2">
    <name type="scientific">Zootermopsis nevadensis</name>
    <name type="common">Dampwood termite</name>
    <dbReference type="NCBI Taxonomy" id="136037"/>
    <lineage>
        <taxon>Eukaryota</taxon>
        <taxon>Metazoa</taxon>
        <taxon>Ecdysozoa</taxon>
        <taxon>Arthropoda</taxon>
        <taxon>Hexapoda</taxon>
        <taxon>Insecta</taxon>
        <taxon>Pterygota</taxon>
        <taxon>Neoptera</taxon>
        <taxon>Polyneoptera</taxon>
        <taxon>Dictyoptera</taxon>
        <taxon>Blattodea</taxon>
        <taxon>Blattoidea</taxon>
        <taxon>Termitoidae</taxon>
        <taxon>Termopsidae</taxon>
        <taxon>Zootermopsis</taxon>
    </lineage>
</organism>
<evidence type="ECO:0000313" key="2">
    <source>
        <dbReference type="Proteomes" id="UP000027135"/>
    </source>
</evidence>
<dbReference type="AlphaFoldDB" id="A0A067REB7"/>